<evidence type="ECO:0000313" key="8">
    <source>
        <dbReference type="EMBL" id="CAB4864081.1"/>
    </source>
</evidence>
<sequence>MASPPKPRILIALTATAAALGLFATIFVTLTAPISTAKASDTTLPPVASTRSSPSPTPWPSPSTTAAPSPTPSPSPSPTAAPAPLKVREPKAASRTNKARNVPARPRDDHHGRRIVYDKALMTVWVMSERDEVLGRYPVVGRFDRPAKGIYHIFSKSKVAYNPNSKVTFNHMMRFTYGPDTKSAIGLHAIPRYYDGTAMHSTKQLGLAIAAGGCVRLSEEAAATIYKWAKVGDRVIVLPSP</sequence>
<dbReference type="GO" id="GO:0008360">
    <property type="term" value="P:regulation of cell shape"/>
    <property type="evidence" value="ECO:0007669"/>
    <property type="project" value="UniProtKB-KW"/>
</dbReference>
<evidence type="ECO:0000256" key="6">
    <source>
        <dbReference type="SAM" id="MobiDB-lite"/>
    </source>
</evidence>
<evidence type="ECO:0000256" key="3">
    <source>
        <dbReference type="ARBA" id="ARBA00022960"/>
    </source>
</evidence>
<name>A0A6J7D1N1_9ZZZZ</name>
<dbReference type="PANTHER" id="PTHR30582">
    <property type="entry name" value="L,D-TRANSPEPTIDASE"/>
    <property type="match status" value="1"/>
</dbReference>
<dbReference type="GO" id="GO:0016740">
    <property type="term" value="F:transferase activity"/>
    <property type="evidence" value="ECO:0007669"/>
    <property type="project" value="UniProtKB-KW"/>
</dbReference>
<dbReference type="InterPro" id="IPR038063">
    <property type="entry name" value="Transpep_catalytic_dom"/>
</dbReference>
<proteinExistence type="predicted"/>
<evidence type="ECO:0000256" key="1">
    <source>
        <dbReference type="ARBA" id="ARBA00004752"/>
    </source>
</evidence>
<gene>
    <name evidence="8" type="ORF">UFOPK3425_00304</name>
</gene>
<keyword evidence="3" id="KW-0133">Cell shape</keyword>
<keyword evidence="2" id="KW-0808">Transferase</keyword>
<keyword evidence="5" id="KW-0961">Cell wall biogenesis/degradation</keyword>
<evidence type="ECO:0000256" key="5">
    <source>
        <dbReference type="ARBA" id="ARBA00023316"/>
    </source>
</evidence>
<dbReference type="PROSITE" id="PS52029">
    <property type="entry name" value="LD_TPASE"/>
    <property type="match status" value="1"/>
</dbReference>
<feature type="region of interest" description="Disordered" evidence="6">
    <location>
        <begin position="40"/>
        <end position="109"/>
    </location>
</feature>
<dbReference type="CDD" id="cd16913">
    <property type="entry name" value="YkuD_like"/>
    <property type="match status" value="1"/>
</dbReference>
<dbReference type="GO" id="GO:0071555">
    <property type="term" value="P:cell wall organization"/>
    <property type="evidence" value="ECO:0007669"/>
    <property type="project" value="UniProtKB-KW"/>
</dbReference>
<feature type="domain" description="L,D-TPase catalytic" evidence="7">
    <location>
        <begin position="113"/>
        <end position="238"/>
    </location>
</feature>
<dbReference type="InterPro" id="IPR050979">
    <property type="entry name" value="LD-transpeptidase"/>
</dbReference>
<evidence type="ECO:0000256" key="2">
    <source>
        <dbReference type="ARBA" id="ARBA00022679"/>
    </source>
</evidence>
<feature type="compositionally biased region" description="Pro residues" evidence="6">
    <location>
        <begin position="69"/>
        <end position="81"/>
    </location>
</feature>
<organism evidence="8">
    <name type="scientific">freshwater metagenome</name>
    <dbReference type="NCBI Taxonomy" id="449393"/>
    <lineage>
        <taxon>unclassified sequences</taxon>
        <taxon>metagenomes</taxon>
        <taxon>ecological metagenomes</taxon>
    </lineage>
</organism>
<dbReference type="PANTHER" id="PTHR30582:SF2">
    <property type="entry name" value="L,D-TRANSPEPTIDASE YCIB-RELATED"/>
    <property type="match status" value="1"/>
</dbReference>
<dbReference type="InterPro" id="IPR005490">
    <property type="entry name" value="LD_TPept_cat_dom"/>
</dbReference>
<dbReference type="EMBL" id="CAFBLV010000036">
    <property type="protein sequence ID" value="CAB4864081.1"/>
    <property type="molecule type" value="Genomic_DNA"/>
</dbReference>
<dbReference type="GO" id="GO:0071972">
    <property type="term" value="F:peptidoglycan L,D-transpeptidase activity"/>
    <property type="evidence" value="ECO:0007669"/>
    <property type="project" value="TreeGrafter"/>
</dbReference>
<dbReference type="GO" id="GO:0005576">
    <property type="term" value="C:extracellular region"/>
    <property type="evidence" value="ECO:0007669"/>
    <property type="project" value="TreeGrafter"/>
</dbReference>
<evidence type="ECO:0000259" key="7">
    <source>
        <dbReference type="PROSITE" id="PS52029"/>
    </source>
</evidence>
<reference evidence="8" key="1">
    <citation type="submission" date="2020-05" db="EMBL/GenBank/DDBJ databases">
        <authorList>
            <person name="Chiriac C."/>
            <person name="Salcher M."/>
            <person name="Ghai R."/>
            <person name="Kavagutti S V."/>
        </authorList>
    </citation>
    <scope>NUCLEOTIDE SEQUENCE</scope>
</reference>
<protein>
    <submittedName>
        <fullName evidence="8">Unannotated protein</fullName>
    </submittedName>
</protein>
<dbReference type="Gene3D" id="2.40.440.10">
    <property type="entry name" value="L,D-transpeptidase catalytic domain-like"/>
    <property type="match status" value="1"/>
</dbReference>
<accession>A0A6J7D1N1</accession>
<dbReference type="UniPathway" id="UPA00219"/>
<keyword evidence="4" id="KW-0573">Peptidoglycan synthesis</keyword>
<evidence type="ECO:0000256" key="4">
    <source>
        <dbReference type="ARBA" id="ARBA00022984"/>
    </source>
</evidence>
<dbReference type="GO" id="GO:0018104">
    <property type="term" value="P:peptidoglycan-protein cross-linking"/>
    <property type="evidence" value="ECO:0007669"/>
    <property type="project" value="TreeGrafter"/>
</dbReference>
<comment type="pathway">
    <text evidence="1">Cell wall biogenesis; peptidoglycan biosynthesis.</text>
</comment>
<dbReference type="AlphaFoldDB" id="A0A6J7D1N1"/>
<dbReference type="SUPFAM" id="SSF141523">
    <property type="entry name" value="L,D-transpeptidase catalytic domain-like"/>
    <property type="match status" value="1"/>
</dbReference>
<feature type="compositionally biased region" description="Low complexity" evidence="6">
    <location>
        <begin position="45"/>
        <end position="54"/>
    </location>
</feature>
<dbReference type="Pfam" id="PF03734">
    <property type="entry name" value="YkuD"/>
    <property type="match status" value="1"/>
</dbReference>